<feature type="domain" description="Polysaccharide pyruvyl transferase" evidence="1">
    <location>
        <begin position="13"/>
        <end position="306"/>
    </location>
</feature>
<evidence type="ECO:0000313" key="2">
    <source>
        <dbReference type="EMBL" id="TDN98221.1"/>
    </source>
</evidence>
<reference evidence="2 3" key="1">
    <citation type="submission" date="2019-03" db="EMBL/GenBank/DDBJ databases">
        <title>Freshwater and sediment microbial communities from various areas in North America, analyzing microbe dynamics in response to fracking.</title>
        <authorList>
            <person name="Lamendella R."/>
        </authorList>
    </citation>
    <scope>NUCLEOTIDE SEQUENCE [LARGE SCALE GENOMIC DNA]</scope>
    <source>
        <strain evidence="2 3">114D</strain>
    </source>
</reference>
<evidence type="ECO:0000259" key="1">
    <source>
        <dbReference type="Pfam" id="PF04230"/>
    </source>
</evidence>
<accession>A0A4R6GS78</accession>
<dbReference type="GO" id="GO:0016740">
    <property type="term" value="F:transferase activity"/>
    <property type="evidence" value="ECO:0007669"/>
    <property type="project" value="UniProtKB-KW"/>
</dbReference>
<evidence type="ECO:0000313" key="3">
    <source>
        <dbReference type="Proteomes" id="UP000294848"/>
    </source>
</evidence>
<dbReference type="PANTHER" id="PTHR36836:SF1">
    <property type="entry name" value="COLANIC ACID BIOSYNTHESIS PROTEIN WCAK"/>
    <property type="match status" value="1"/>
</dbReference>
<dbReference type="InterPro" id="IPR007345">
    <property type="entry name" value="Polysacch_pyruvyl_Trfase"/>
</dbReference>
<dbReference type="OrthoDB" id="624106at2"/>
<dbReference type="AlphaFoldDB" id="A0A4R6GS78"/>
<dbReference type="Pfam" id="PF04230">
    <property type="entry name" value="PS_pyruv_trans"/>
    <property type="match status" value="1"/>
</dbReference>
<protein>
    <submittedName>
        <fullName evidence="2">Polysaccharide pyruvyl transferase WcaK-like protein</fullName>
    </submittedName>
</protein>
<dbReference type="RefSeq" id="WP_133466002.1">
    <property type="nucleotide sequence ID" value="NZ_SNWI01000008.1"/>
</dbReference>
<dbReference type="PANTHER" id="PTHR36836">
    <property type="entry name" value="COLANIC ACID BIOSYNTHESIS PROTEIN WCAK"/>
    <property type="match status" value="1"/>
</dbReference>
<gene>
    <name evidence="2" type="ORF">DET52_1088</name>
</gene>
<proteinExistence type="predicted"/>
<name>A0A4R6GS78_9BACT</name>
<sequence length="396" mass="45643">MKVTIIGMPGCGNLGDDLISQLLVKKICAEYKPSEIGVICGDHFKSNDYSIENDVKLIPLKKPRKRSFEQFFTRKRIINKFISQSELIFIGGGGLLQDTHSIFTIHNYLRFIRCATKAIIFVGIGVGPINHYLNRLYLKKILNIDNIYIQVRDKESRDVLKSIGIEKTIHLGPDIVEGSPVISFEPKEQKNNSILGINIRKWPDLETSKLVDIIKDIIKDKNIDTIKFFIFENTIDNNIEKDFSAFIAKRIQEKTKVKTYTFVYNEISNKKFFSEFYNIDYAISSRYHANILWQKANIPTLPIVYSPKVSSLYKKYNKQAHTFTEIVKSNMTVFLEINNLQNYKLPQTEAVKINISTGVKIFICTISIVEFIYSISRSLLLLLNKRLNALCIKQDF</sequence>
<dbReference type="EMBL" id="SNWI01000008">
    <property type="protein sequence ID" value="TDN98221.1"/>
    <property type="molecule type" value="Genomic_DNA"/>
</dbReference>
<organism evidence="2 3">
    <name type="scientific">Sunxiuqinia elliptica</name>
    <dbReference type="NCBI Taxonomy" id="655355"/>
    <lineage>
        <taxon>Bacteria</taxon>
        <taxon>Pseudomonadati</taxon>
        <taxon>Bacteroidota</taxon>
        <taxon>Bacteroidia</taxon>
        <taxon>Marinilabiliales</taxon>
        <taxon>Prolixibacteraceae</taxon>
        <taxon>Sunxiuqinia</taxon>
    </lineage>
</organism>
<dbReference type="Proteomes" id="UP000294848">
    <property type="component" value="Unassembled WGS sequence"/>
</dbReference>
<comment type="caution">
    <text evidence="2">The sequence shown here is derived from an EMBL/GenBank/DDBJ whole genome shotgun (WGS) entry which is preliminary data.</text>
</comment>
<keyword evidence="2" id="KW-0808">Transferase</keyword>